<keyword evidence="2" id="KW-1185">Reference proteome</keyword>
<dbReference type="GeneID" id="54453247"/>
<reference evidence="1 3" key="1">
    <citation type="journal article" date="2020" name="Stud. Mycol.">
        <title>101 Dothideomycetes genomes: a test case for predicting lifestyles and emergence of pathogens.</title>
        <authorList>
            <person name="Haridas S."/>
            <person name="Albert R."/>
            <person name="Binder M."/>
            <person name="Bloem J."/>
            <person name="Labutti K."/>
            <person name="Salamov A."/>
            <person name="Andreopoulos B."/>
            <person name="Baker S."/>
            <person name="Barry K."/>
            <person name="Bills G."/>
            <person name="Bluhm B."/>
            <person name="Cannon C."/>
            <person name="Castanera R."/>
            <person name="Culley D."/>
            <person name="Daum C."/>
            <person name="Ezra D."/>
            <person name="Gonzalez J."/>
            <person name="Henrissat B."/>
            <person name="Kuo A."/>
            <person name="Liang C."/>
            <person name="Lipzen A."/>
            <person name="Lutzoni F."/>
            <person name="Magnuson J."/>
            <person name="Mondo S."/>
            <person name="Nolan M."/>
            <person name="Ohm R."/>
            <person name="Pangilinan J."/>
            <person name="Park H.-J."/>
            <person name="Ramirez L."/>
            <person name="Alfaro M."/>
            <person name="Sun H."/>
            <person name="Tritt A."/>
            <person name="Yoshinaga Y."/>
            <person name="Zwiers L.-H."/>
            <person name="Turgeon B."/>
            <person name="Goodwin S."/>
            <person name="Spatafora J."/>
            <person name="Crous P."/>
            <person name="Grigoriev I."/>
        </authorList>
    </citation>
    <scope>NUCLEOTIDE SEQUENCE</scope>
    <source>
        <strain evidence="1 3">CBS 304.34</strain>
    </source>
</reference>
<dbReference type="Proteomes" id="UP000504636">
    <property type="component" value="Unplaced"/>
</dbReference>
<accession>A0A6A6Z8P9</accession>
<dbReference type="RefSeq" id="XP_033584142.1">
    <property type="nucleotide sequence ID" value="XM_033712354.1"/>
</dbReference>
<sequence>MIPRQGTSDGLTRRAKRTITGHDIGSIALDLLLYADLEQTQKRSWRHIALLEVTSHVFDRRKRN</sequence>
<dbReference type="AlphaFoldDB" id="A0A6A6Z8P9"/>
<organism evidence="1">
    <name type="scientific">Mytilinidion resinicola</name>
    <dbReference type="NCBI Taxonomy" id="574789"/>
    <lineage>
        <taxon>Eukaryota</taxon>
        <taxon>Fungi</taxon>
        <taxon>Dikarya</taxon>
        <taxon>Ascomycota</taxon>
        <taxon>Pezizomycotina</taxon>
        <taxon>Dothideomycetes</taxon>
        <taxon>Pleosporomycetidae</taxon>
        <taxon>Mytilinidiales</taxon>
        <taxon>Mytilinidiaceae</taxon>
        <taxon>Mytilinidion</taxon>
    </lineage>
</organism>
<gene>
    <name evidence="1 3" type="ORF">BDZ99DRAFT_10508</name>
</gene>
<name>A0A6A6Z8P9_9PEZI</name>
<protein>
    <submittedName>
        <fullName evidence="1 3">Uncharacterized protein</fullName>
    </submittedName>
</protein>
<dbReference type="EMBL" id="MU003692">
    <property type="protein sequence ID" value="KAF2817178.1"/>
    <property type="molecule type" value="Genomic_DNA"/>
</dbReference>
<proteinExistence type="predicted"/>
<reference evidence="3" key="2">
    <citation type="submission" date="2020-04" db="EMBL/GenBank/DDBJ databases">
        <authorList>
            <consortium name="NCBI Genome Project"/>
        </authorList>
    </citation>
    <scope>NUCLEOTIDE SEQUENCE</scope>
    <source>
        <strain evidence="3">CBS 304.34</strain>
    </source>
</reference>
<reference evidence="3" key="3">
    <citation type="submission" date="2025-04" db="UniProtKB">
        <authorList>
            <consortium name="RefSeq"/>
        </authorList>
    </citation>
    <scope>IDENTIFICATION</scope>
    <source>
        <strain evidence="3">CBS 304.34</strain>
    </source>
</reference>
<evidence type="ECO:0000313" key="2">
    <source>
        <dbReference type="Proteomes" id="UP000504636"/>
    </source>
</evidence>
<evidence type="ECO:0000313" key="3">
    <source>
        <dbReference type="RefSeq" id="XP_033584142.1"/>
    </source>
</evidence>
<evidence type="ECO:0000313" key="1">
    <source>
        <dbReference type="EMBL" id="KAF2817178.1"/>
    </source>
</evidence>